<proteinExistence type="predicted"/>
<reference evidence="1" key="1">
    <citation type="submission" date="2019-09" db="EMBL/GenBank/DDBJ databases">
        <authorList>
            <person name="Rodrigo-Torres L."/>
            <person name="Arahal R. D."/>
            <person name="Lucena T."/>
        </authorList>
    </citation>
    <scope>NUCLEOTIDE SEQUENCE</scope>
    <source>
        <strain evidence="1">ISS653</strain>
    </source>
</reference>
<accession>A0AC61Y8A1</accession>
<evidence type="ECO:0000313" key="2">
    <source>
        <dbReference type="Proteomes" id="UP000356253"/>
    </source>
</evidence>
<name>A0AC61Y8A1_9FLAO</name>
<protein>
    <submittedName>
        <fullName evidence="1">Uncharacterized protein</fullName>
    </submittedName>
</protein>
<gene>
    <name evidence="1" type="ORF">FVB9532_01673</name>
</gene>
<comment type="caution">
    <text evidence="1">The sequence shown here is derived from an EMBL/GenBank/DDBJ whole genome shotgun (WGS) entry which is preliminary data.</text>
</comment>
<organism evidence="1 2">
    <name type="scientific">Mesonia oceanica</name>
    <dbReference type="NCBI Taxonomy" id="2687242"/>
    <lineage>
        <taxon>Bacteria</taxon>
        <taxon>Pseudomonadati</taxon>
        <taxon>Bacteroidota</taxon>
        <taxon>Flavobacteriia</taxon>
        <taxon>Flavobacteriales</taxon>
        <taxon>Flavobacteriaceae</taxon>
        <taxon>Mesonia</taxon>
    </lineage>
</organism>
<sequence length="48" mass="5330">MKSGLPIAITEPVSGNDNDLFEEVVCTEINVDELFINAGGIHYIYLKF</sequence>
<dbReference type="Proteomes" id="UP000356253">
    <property type="component" value="Unassembled WGS sequence"/>
</dbReference>
<dbReference type="EMBL" id="CABVMM010000006">
    <property type="protein sequence ID" value="VVV00403.1"/>
    <property type="molecule type" value="Genomic_DNA"/>
</dbReference>
<evidence type="ECO:0000313" key="1">
    <source>
        <dbReference type="EMBL" id="VVV00403.1"/>
    </source>
</evidence>
<keyword evidence="2" id="KW-1185">Reference proteome</keyword>